<evidence type="ECO:0000313" key="2">
    <source>
        <dbReference type="Proteomes" id="UP000681720"/>
    </source>
</evidence>
<dbReference type="Proteomes" id="UP000681720">
    <property type="component" value="Unassembled WGS sequence"/>
</dbReference>
<reference evidence="1" key="1">
    <citation type="submission" date="2021-02" db="EMBL/GenBank/DDBJ databases">
        <authorList>
            <person name="Nowell W R."/>
        </authorList>
    </citation>
    <scope>NUCLEOTIDE SEQUENCE</scope>
</reference>
<evidence type="ECO:0000313" key="1">
    <source>
        <dbReference type="EMBL" id="CAF5024830.1"/>
    </source>
</evidence>
<proteinExistence type="predicted"/>
<dbReference type="AlphaFoldDB" id="A0A8S3DMF6"/>
<protein>
    <submittedName>
        <fullName evidence="1">Uncharacterized protein</fullName>
    </submittedName>
</protein>
<comment type="caution">
    <text evidence="1">The sequence shown here is derived from an EMBL/GenBank/DDBJ whole genome shotgun (WGS) entry which is preliminary data.</text>
</comment>
<accession>A0A8S3DMF6</accession>
<feature type="non-terminal residue" evidence="1">
    <location>
        <position position="58"/>
    </location>
</feature>
<organism evidence="1 2">
    <name type="scientific">Rotaria magnacalcarata</name>
    <dbReference type="NCBI Taxonomy" id="392030"/>
    <lineage>
        <taxon>Eukaryota</taxon>
        <taxon>Metazoa</taxon>
        <taxon>Spiralia</taxon>
        <taxon>Gnathifera</taxon>
        <taxon>Rotifera</taxon>
        <taxon>Eurotatoria</taxon>
        <taxon>Bdelloidea</taxon>
        <taxon>Philodinida</taxon>
        <taxon>Philodinidae</taxon>
        <taxon>Rotaria</taxon>
    </lineage>
</organism>
<name>A0A8S3DMF6_9BILA</name>
<gene>
    <name evidence="1" type="ORF">GIL414_LOCUS58580</name>
</gene>
<sequence length="58" mass="6717">MKDSAILRQFISIFTLFVEATTRTQAEECVLISLLTLSVMASFRSHYYTQLSARQQRD</sequence>
<dbReference type="EMBL" id="CAJOBJ010217209">
    <property type="protein sequence ID" value="CAF5024830.1"/>
    <property type="molecule type" value="Genomic_DNA"/>
</dbReference>